<feature type="non-terminal residue" evidence="1">
    <location>
        <position position="84"/>
    </location>
</feature>
<gene>
    <name evidence="1" type="ORF">Tci_930657</name>
</gene>
<evidence type="ECO:0000313" key="1">
    <source>
        <dbReference type="EMBL" id="GFD58688.1"/>
    </source>
</evidence>
<comment type="caution">
    <text evidence="1">The sequence shown here is derived from an EMBL/GenBank/DDBJ whole genome shotgun (WGS) entry which is preliminary data.</text>
</comment>
<organism evidence="1">
    <name type="scientific">Tanacetum cinerariifolium</name>
    <name type="common">Dalmatian daisy</name>
    <name type="synonym">Chrysanthemum cinerariifolium</name>
    <dbReference type="NCBI Taxonomy" id="118510"/>
    <lineage>
        <taxon>Eukaryota</taxon>
        <taxon>Viridiplantae</taxon>
        <taxon>Streptophyta</taxon>
        <taxon>Embryophyta</taxon>
        <taxon>Tracheophyta</taxon>
        <taxon>Spermatophyta</taxon>
        <taxon>Magnoliopsida</taxon>
        <taxon>eudicotyledons</taxon>
        <taxon>Gunneridae</taxon>
        <taxon>Pentapetalae</taxon>
        <taxon>asterids</taxon>
        <taxon>campanulids</taxon>
        <taxon>Asterales</taxon>
        <taxon>Asteraceae</taxon>
        <taxon>Asteroideae</taxon>
        <taxon>Anthemideae</taxon>
        <taxon>Anthemidinae</taxon>
        <taxon>Tanacetum</taxon>
    </lineage>
</organism>
<dbReference type="AlphaFoldDB" id="A0A699XKY0"/>
<reference evidence="1" key="1">
    <citation type="journal article" date="2019" name="Sci. Rep.">
        <title>Draft genome of Tanacetum cinerariifolium, the natural source of mosquito coil.</title>
        <authorList>
            <person name="Yamashiro T."/>
            <person name="Shiraishi A."/>
            <person name="Satake H."/>
            <person name="Nakayama K."/>
        </authorList>
    </citation>
    <scope>NUCLEOTIDE SEQUENCE</scope>
</reference>
<name>A0A699XKY0_TANCI</name>
<sequence>AALVAHVGIARHGALALVGGHQPGAGAFRRIDLVQRAGLHGLLLAAGPYAQLLPGRVEGFIQLVVAVGLRLQQKPVARVGRGAE</sequence>
<protein>
    <submittedName>
        <fullName evidence="1">Uncharacterized protein</fullName>
    </submittedName>
</protein>
<dbReference type="EMBL" id="BKCJ011856021">
    <property type="protein sequence ID" value="GFD58688.1"/>
    <property type="molecule type" value="Genomic_DNA"/>
</dbReference>
<feature type="non-terminal residue" evidence="1">
    <location>
        <position position="1"/>
    </location>
</feature>
<accession>A0A699XKY0</accession>
<proteinExistence type="predicted"/>